<dbReference type="Pfam" id="PF07963">
    <property type="entry name" value="N_methyl"/>
    <property type="match status" value="1"/>
</dbReference>
<evidence type="ECO:0000313" key="2">
    <source>
        <dbReference type="EMBL" id="VEJ20970.1"/>
    </source>
</evidence>
<dbReference type="AlphaFoldDB" id="A0A1X3CJZ2"/>
<name>A0A1X3CJZ2_9NEIS</name>
<accession>A0A1X3CJZ2</accession>
<sequence>MNLKKNNIYPHITSNQKQQGFSLIEFLIASVLSMIVLIAVGSGYFIARQLNHTAGSRLDVQQDLRNASNLIVRDARMAGSFGCFNMATHTKVNALDRSTLSGNPAFQLVSRGGRTSDNLIPIRVIAQSDFTAKNFIPSSNALVFQYGIGSGSIANPTEEIPTNSQIVLSSCNSLVRPVSNELNNVISNNLVHLGNPGPDRRGDISVMQYIVNAYAVGTVGEQKGLFRFQLANDGNWGEPQLLISGVNNMAIQYVYVNNCPKDQSLTETFEFTDTLKTGADAVAPTLIRFTLNNNSINAERKVGAEANNVNVYTIEAAVRGGNTCANRTF</sequence>
<evidence type="ECO:0000313" key="3">
    <source>
        <dbReference type="Proteomes" id="UP000268229"/>
    </source>
</evidence>
<organism evidence="2 3">
    <name type="scientific">Neisseria animaloris</name>
    <dbReference type="NCBI Taxonomy" id="326522"/>
    <lineage>
        <taxon>Bacteria</taxon>
        <taxon>Pseudomonadati</taxon>
        <taxon>Pseudomonadota</taxon>
        <taxon>Betaproteobacteria</taxon>
        <taxon>Neisseriales</taxon>
        <taxon>Neisseriaceae</taxon>
        <taxon>Neisseria</taxon>
    </lineage>
</organism>
<proteinExistence type="predicted"/>
<keyword evidence="1" id="KW-1133">Transmembrane helix</keyword>
<dbReference type="STRING" id="326522.BWD08_07195"/>
<dbReference type="Proteomes" id="UP000268229">
    <property type="component" value="Chromosome"/>
</dbReference>
<reference evidence="2 3" key="1">
    <citation type="submission" date="2018-12" db="EMBL/GenBank/DDBJ databases">
        <authorList>
            <consortium name="Pathogen Informatics"/>
        </authorList>
    </citation>
    <scope>NUCLEOTIDE SEQUENCE [LARGE SCALE GENOMIC DNA]</scope>
    <source>
        <strain evidence="2 3">NCTC12227</strain>
    </source>
</reference>
<evidence type="ECO:0000256" key="1">
    <source>
        <dbReference type="SAM" id="Phobius"/>
    </source>
</evidence>
<keyword evidence="3" id="KW-1185">Reference proteome</keyword>
<dbReference type="OrthoDB" id="5496259at2"/>
<protein>
    <submittedName>
        <fullName evidence="2">Prepilin-type N-terminal cleavage/methylation domain-containing protein</fullName>
    </submittedName>
</protein>
<dbReference type="RefSeq" id="WP_085390487.1">
    <property type="nucleotide sequence ID" value="NZ_LR134440.1"/>
</dbReference>
<dbReference type="PROSITE" id="PS00409">
    <property type="entry name" value="PROKAR_NTER_METHYL"/>
    <property type="match status" value="1"/>
</dbReference>
<dbReference type="EMBL" id="LR134516">
    <property type="protein sequence ID" value="VEJ20970.1"/>
    <property type="molecule type" value="Genomic_DNA"/>
</dbReference>
<keyword evidence="1" id="KW-0812">Transmembrane</keyword>
<dbReference type="KEGG" id="nani:NCTC12227_00692"/>
<dbReference type="InterPro" id="IPR012902">
    <property type="entry name" value="N_methyl_site"/>
</dbReference>
<keyword evidence="1" id="KW-0472">Membrane</keyword>
<gene>
    <name evidence="2" type="ORF">NCTC12227_00692</name>
</gene>
<feature type="transmembrane region" description="Helical" evidence="1">
    <location>
        <begin position="21"/>
        <end position="47"/>
    </location>
</feature>